<dbReference type="PANTHER" id="PTHR16047">
    <property type="entry name" value="RFWD3 PROTEIN"/>
    <property type="match status" value="1"/>
</dbReference>
<evidence type="ECO:0000256" key="11">
    <source>
        <dbReference type="ARBA" id="ARBA00023204"/>
    </source>
</evidence>
<dbReference type="Pfam" id="PF23419">
    <property type="entry name" value="WD40_RFWD3"/>
    <property type="match status" value="1"/>
</dbReference>
<evidence type="ECO:0000256" key="1">
    <source>
        <dbReference type="ARBA" id="ARBA00000900"/>
    </source>
</evidence>
<dbReference type="GO" id="GO:0005634">
    <property type="term" value="C:nucleus"/>
    <property type="evidence" value="ECO:0007669"/>
    <property type="project" value="UniProtKB-SubCell"/>
</dbReference>
<dbReference type="GO" id="GO:0061630">
    <property type="term" value="F:ubiquitin protein ligase activity"/>
    <property type="evidence" value="ECO:0007669"/>
    <property type="project" value="UniProtKB-EC"/>
</dbReference>
<evidence type="ECO:0000313" key="14">
    <source>
        <dbReference type="EMBL" id="CAH2217595.1"/>
    </source>
</evidence>
<dbReference type="InterPro" id="IPR037381">
    <property type="entry name" value="RFWD3"/>
</dbReference>
<evidence type="ECO:0000256" key="12">
    <source>
        <dbReference type="ARBA" id="ARBA00023242"/>
    </source>
</evidence>
<dbReference type="GO" id="GO:0036297">
    <property type="term" value="P:interstrand cross-link repair"/>
    <property type="evidence" value="ECO:0007669"/>
    <property type="project" value="InterPro"/>
</dbReference>
<reference evidence="14" key="1">
    <citation type="submission" date="2022-03" db="EMBL/GenBank/DDBJ databases">
        <authorList>
            <person name="Lindestad O."/>
        </authorList>
    </citation>
    <scope>NUCLEOTIDE SEQUENCE</scope>
</reference>
<evidence type="ECO:0000256" key="8">
    <source>
        <dbReference type="ARBA" id="ARBA00022737"/>
    </source>
</evidence>
<protein>
    <recommendedName>
        <fullName evidence="5">RING-type E3 ubiquitin transferase</fullName>
        <ecNumber evidence="5">2.3.2.27</ecNumber>
    </recommendedName>
</protein>
<dbReference type="OrthoDB" id="5600418at2759"/>
<name>A0A8S4QQ77_9NEOP</name>
<dbReference type="EC" id="2.3.2.27" evidence="5"/>
<keyword evidence="11" id="KW-0234">DNA repair</keyword>
<keyword evidence="7" id="KW-0808">Transferase</keyword>
<dbReference type="InterPro" id="IPR056527">
    <property type="entry name" value="WD40_RFWD3"/>
</dbReference>
<keyword evidence="10" id="KW-0833">Ubl conjugation pathway</keyword>
<evidence type="ECO:0000256" key="3">
    <source>
        <dbReference type="ARBA" id="ARBA00004496"/>
    </source>
</evidence>
<gene>
    <name evidence="14" type="primary">jg13524</name>
    <name evidence="14" type="ORF">PAEG_LOCUS5480</name>
</gene>
<comment type="pathway">
    <text evidence="4">Protein modification; protein ubiquitination.</text>
</comment>
<accession>A0A8S4QQ77</accession>
<evidence type="ECO:0000256" key="2">
    <source>
        <dbReference type="ARBA" id="ARBA00004123"/>
    </source>
</evidence>
<comment type="subcellular location">
    <subcellularLocation>
        <location evidence="3">Cytoplasm</location>
    </subcellularLocation>
    <subcellularLocation>
        <location evidence="2">Nucleus</location>
    </subcellularLocation>
</comment>
<dbReference type="InterPro" id="IPR036322">
    <property type="entry name" value="WD40_repeat_dom_sf"/>
</dbReference>
<evidence type="ECO:0000256" key="6">
    <source>
        <dbReference type="ARBA" id="ARBA00022490"/>
    </source>
</evidence>
<sequence length="224" mass="24546">MPLWSCSWDYLRSNEFYVGGIGGVIQQYDVRNPGTHIQKLNITGDLSPVVSLVSTEHGLLSCQLNSCWLWMPNMRQWERKSLPVDGPFMSLCYDNESHKALVSCRASGNERSRLSLCKLKSANSSVSGSASDVVMEYEQTFPGSTRTSLMCKSAFIKAPGARWIAAHSESDSSLYLHGVEGSRTMCLPASEPALDVCAGRVNAETVVAALSDSRLRLYRAVPTS</sequence>
<dbReference type="EMBL" id="CAKXAJ010018300">
    <property type="protein sequence ID" value="CAH2217595.1"/>
    <property type="molecule type" value="Genomic_DNA"/>
</dbReference>
<dbReference type="GO" id="GO:0016567">
    <property type="term" value="P:protein ubiquitination"/>
    <property type="evidence" value="ECO:0007669"/>
    <property type="project" value="InterPro"/>
</dbReference>
<dbReference type="AlphaFoldDB" id="A0A8S4QQ77"/>
<dbReference type="PANTHER" id="PTHR16047:SF7">
    <property type="entry name" value="E3 UBIQUITIN-PROTEIN LIGASE RFWD3"/>
    <property type="match status" value="1"/>
</dbReference>
<keyword evidence="6" id="KW-0963">Cytoplasm</keyword>
<dbReference type="GO" id="GO:0005737">
    <property type="term" value="C:cytoplasm"/>
    <property type="evidence" value="ECO:0007669"/>
    <property type="project" value="UniProtKB-SubCell"/>
</dbReference>
<evidence type="ECO:0000256" key="4">
    <source>
        <dbReference type="ARBA" id="ARBA00004906"/>
    </source>
</evidence>
<comment type="caution">
    <text evidence="14">The sequence shown here is derived from an EMBL/GenBank/DDBJ whole genome shotgun (WGS) entry which is preliminary data.</text>
</comment>
<keyword evidence="8" id="KW-0677">Repeat</keyword>
<evidence type="ECO:0000256" key="7">
    <source>
        <dbReference type="ARBA" id="ARBA00022679"/>
    </source>
</evidence>
<dbReference type="SUPFAM" id="SSF50978">
    <property type="entry name" value="WD40 repeat-like"/>
    <property type="match status" value="1"/>
</dbReference>
<evidence type="ECO:0000256" key="9">
    <source>
        <dbReference type="ARBA" id="ARBA00022763"/>
    </source>
</evidence>
<feature type="domain" description="E3 ubiquitin-protein ligase RFWD3-like WD40" evidence="13">
    <location>
        <begin position="2"/>
        <end position="219"/>
    </location>
</feature>
<comment type="catalytic activity">
    <reaction evidence="1">
        <text>S-ubiquitinyl-[E2 ubiquitin-conjugating enzyme]-L-cysteine + [acceptor protein]-L-lysine = [E2 ubiquitin-conjugating enzyme]-L-cysteine + N(6)-ubiquitinyl-[acceptor protein]-L-lysine.</text>
        <dbReference type="EC" id="2.3.2.27"/>
    </reaction>
</comment>
<evidence type="ECO:0000256" key="10">
    <source>
        <dbReference type="ARBA" id="ARBA00022786"/>
    </source>
</evidence>
<dbReference type="Proteomes" id="UP000838756">
    <property type="component" value="Unassembled WGS sequence"/>
</dbReference>
<evidence type="ECO:0000313" key="15">
    <source>
        <dbReference type="Proteomes" id="UP000838756"/>
    </source>
</evidence>
<proteinExistence type="predicted"/>
<evidence type="ECO:0000256" key="5">
    <source>
        <dbReference type="ARBA" id="ARBA00012483"/>
    </source>
</evidence>
<organism evidence="14 15">
    <name type="scientific">Pararge aegeria aegeria</name>
    <dbReference type="NCBI Taxonomy" id="348720"/>
    <lineage>
        <taxon>Eukaryota</taxon>
        <taxon>Metazoa</taxon>
        <taxon>Ecdysozoa</taxon>
        <taxon>Arthropoda</taxon>
        <taxon>Hexapoda</taxon>
        <taxon>Insecta</taxon>
        <taxon>Pterygota</taxon>
        <taxon>Neoptera</taxon>
        <taxon>Endopterygota</taxon>
        <taxon>Lepidoptera</taxon>
        <taxon>Glossata</taxon>
        <taxon>Ditrysia</taxon>
        <taxon>Papilionoidea</taxon>
        <taxon>Nymphalidae</taxon>
        <taxon>Satyrinae</taxon>
        <taxon>Satyrini</taxon>
        <taxon>Parargina</taxon>
        <taxon>Pararge</taxon>
    </lineage>
</organism>
<evidence type="ECO:0000259" key="13">
    <source>
        <dbReference type="Pfam" id="PF23419"/>
    </source>
</evidence>
<keyword evidence="9" id="KW-0227">DNA damage</keyword>
<keyword evidence="15" id="KW-1185">Reference proteome</keyword>
<keyword evidence="12" id="KW-0539">Nucleus</keyword>